<accession>A0A1G7NCM9</accession>
<feature type="chain" id="PRO_5011597371" description="Imelysin-like domain-containing protein" evidence="3">
    <location>
        <begin position="31"/>
        <end position="351"/>
    </location>
</feature>
<dbReference type="Pfam" id="PF09375">
    <property type="entry name" value="Peptidase_M75"/>
    <property type="match status" value="1"/>
</dbReference>
<dbReference type="GO" id="GO:0030313">
    <property type="term" value="C:cell envelope"/>
    <property type="evidence" value="ECO:0007669"/>
    <property type="project" value="UniProtKB-SubCell"/>
</dbReference>
<gene>
    <name evidence="5" type="ORF">SAMN05216571_101360</name>
</gene>
<dbReference type="Gene3D" id="1.20.1420.20">
    <property type="entry name" value="M75 peptidase, HXXE motif"/>
    <property type="match status" value="1"/>
</dbReference>
<evidence type="ECO:0000313" key="6">
    <source>
        <dbReference type="Proteomes" id="UP000198641"/>
    </source>
</evidence>
<evidence type="ECO:0000259" key="4">
    <source>
        <dbReference type="Pfam" id="PF09375"/>
    </source>
</evidence>
<proteinExistence type="predicted"/>
<evidence type="ECO:0000313" key="5">
    <source>
        <dbReference type="EMBL" id="SDF71764.1"/>
    </source>
</evidence>
<keyword evidence="6" id="KW-1185">Reference proteome</keyword>
<dbReference type="RefSeq" id="WP_245696308.1">
    <property type="nucleotide sequence ID" value="NZ_FNCI01000001.1"/>
</dbReference>
<protein>
    <recommendedName>
        <fullName evidence="4">Imelysin-like domain-containing protein</fullName>
    </recommendedName>
</protein>
<dbReference type="AlphaFoldDB" id="A0A1G7NCM9"/>
<dbReference type="InterPro" id="IPR038352">
    <property type="entry name" value="Imelysin_sf"/>
</dbReference>
<dbReference type="InterPro" id="IPR018976">
    <property type="entry name" value="Imelysin-like"/>
</dbReference>
<comment type="subcellular location">
    <subcellularLocation>
        <location evidence="1">Cell envelope</location>
    </subcellularLocation>
</comment>
<reference evidence="5 6" key="1">
    <citation type="submission" date="2016-10" db="EMBL/GenBank/DDBJ databases">
        <authorList>
            <person name="de Groot N.N."/>
        </authorList>
    </citation>
    <scope>NUCLEOTIDE SEQUENCE [LARGE SCALE GENOMIC DNA]</scope>
    <source>
        <strain evidence="5 6">BH539</strain>
    </source>
</reference>
<feature type="domain" description="Imelysin-like" evidence="4">
    <location>
        <begin position="49"/>
        <end position="328"/>
    </location>
</feature>
<feature type="signal peptide" evidence="3">
    <location>
        <begin position="1"/>
        <end position="30"/>
    </location>
</feature>
<evidence type="ECO:0000256" key="1">
    <source>
        <dbReference type="ARBA" id="ARBA00004196"/>
    </source>
</evidence>
<dbReference type="CDD" id="cd14659">
    <property type="entry name" value="Imelysin-like_IPPA"/>
    <property type="match status" value="1"/>
</dbReference>
<evidence type="ECO:0000256" key="3">
    <source>
        <dbReference type="SAM" id="SignalP"/>
    </source>
</evidence>
<dbReference type="STRING" id="284577.SAMN05216571_101360"/>
<sequence>MIPKLTSTAFMRHQWFAGLLALTVATPLLAANTDEPPTPRDIWYQAIGDGYAALASDTQRLAEQASDYCQSPSAEEREALANQWLYAYEAWQAVRFVNFGPIEQQSRAWQLQFWPDRKNLVGHKVSAWLKADTAPSMQSIADGSVAIQGFPAIEYLLFDEALGAPEALTEPQACGLLAAITQHLEATTRQLNDDWQAFGDHYRETDSYTRATLEAGLQALELVEAKRLAAPLGMTGGAPNAYLAEAWRSQQSIPLITASLSGLQEDYLPGLRLLLQQADQQALYDDFAATLDEAMDEVDGMEGGIANALEEPAARSAVQGLYVQISQLNWLGSKILIALGITRGFNATDGD</sequence>
<name>A0A1G7NCM9_9GAMM</name>
<dbReference type="EMBL" id="FNCI01000001">
    <property type="protein sequence ID" value="SDF71764.1"/>
    <property type="molecule type" value="Genomic_DNA"/>
</dbReference>
<keyword evidence="2 3" id="KW-0732">Signal</keyword>
<organism evidence="5 6">
    <name type="scientific">Onishia taeanensis</name>
    <dbReference type="NCBI Taxonomy" id="284577"/>
    <lineage>
        <taxon>Bacteria</taxon>
        <taxon>Pseudomonadati</taxon>
        <taxon>Pseudomonadota</taxon>
        <taxon>Gammaproteobacteria</taxon>
        <taxon>Oceanospirillales</taxon>
        <taxon>Halomonadaceae</taxon>
        <taxon>Onishia</taxon>
    </lineage>
</organism>
<dbReference type="InterPro" id="IPR034984">
    <property type="entry name" value="Imelysin-like_IPPA"/>
</dbReference>
<dbReference type="Proteomes" id="UP000198641">
    <property type="component" value="Unassembled WGS sequence"/>
</dbReference>
<evidence type="ECO:0000256" key="2">
    <source>
        <dbReference type="ARBA" id="ARBA00022729"/>
    </source>
</evidence>